<gene>
    <name evidence="1" type="ORF">UFOPK3543_01768</name>
</gene>
<accession>A0A6J7H7Y9</accession>
<dbReference type="EMBL" id="CAFBMH010000068">
    <property type="protein sequence ID" value="CAB4915248.1"/>
    <property type="molecule type" value="Genomic_DNA"/>
</dbReference>
<sequence length="33" mass="3540">MGWPDDAVRAGRVAATVVTDGLAMYAEETYLLP</sequence>
<evidence type="ECO:0000313" key="1">
    <source>
        <dbReference type="EMBL" id="CAB4915248.1"/>
    </source>
</evidence>
<protein>
    <submittedName>
        <fullName evidence="1">Unannotated protein</fullName>
    </submittedName>
</protein>
<reference evidence="1" key="1">
    <citation type="submission" date="2020-05" db="EMBL/GenBank/DDBJ databases">
        <authorList>
            <person name="Chiriac C."/>
            <person name="Salcher M."/>
            <person name="Ghai R."/>
            <person name="Kavagutti S V."/>
        </authorList>
    </citation>
    <scope>NUCLEOTIDE SEQUENCE</scope>
</reference>
<dbReference type="AlphaFoldDB" id="A0A6J7H7Y9"/>
<organism evidence="1">
    <name type="scientific">freshwater metagenome</name>
    <dbReference type="NCBI Taxonomy" id="449393"/>
    <lineage>
        <taxon>unclassified sequences</taxon>
        <taxon>metagenomes</taxon>
        <taxon>ecological metagenomes</taxon>
    </lineage>
</organism>
<proteinExistence type="predicted"/>
<name>A0A6J7H7Y9_9ZZZZ</name>